<dbReference type="Gene3D" id="2.40.70.10">
    <property type="entry name" value="Acid Proteases"/>
    <property type="match status" value="1"/>
</dbReference>
<dbReference type="SUPFAM" id="SSF56672">
    <property type="entry name" value="DNA/RNA polymerases"/>
    <property type="match status" value="1"/>
</dbReference>
<evidence type="ECO:0000259" key="9">
    <source>
        <dbReference type="PROSITE" id="PS50994"/>
    </source>
</evidence>
<dbReference type="Pfam" id="PF17917">
    <property type="entry name" value="RT_RNaseH"/>
    <property type="match status" value="1"/>
</dbReference>
<evidence type="ECO:0000313" key="10">
    <source>
        <dbReference type="EMBL" id="KYP47179.1"/>
    </source>
</evidence>
<keyword evidence="3" id="KW-0548">Nucleotidyltransferase</keyword>
<proteinExistence type="predicted"/>
<dbReference type="PANTHER" id="PTHR37984">
    <property type="entry name" value="PROTEIN CBG26694"/>
    <property type="match status" value="1"/>
</dbReference>
<keyword evidence="8" id="KW-1133">Transmembrane helix</keyword>
<keyword evidence="6" id="KW-0378">Hydrolase</keyword>
<dbReference type="InterPro" id="IPR043502">
    <property type="entry name" value="DNA/RNA_pol_sf"/>
</dbReference>
<dbReference type="AlphaFoldDB" id="A0A151RX99"/>
<keyword evidence="7" id="KW-0695">RNA-directed DNA polymerase</keyword>
<dbReference type="OMA" id="FMENCIE"/>
<dbReference type="Proteomes" id="UP000075243">
    <property type="component" value="Unassembled WGS sequence"/>
</dbReference>
<dbReference type="Gene3D" id="1.10.340.70">
    <property type="match status" value="1"/>
</dbReference>
<dbReference type="PROSITE" id="PS50994">
    <property type="entry name" value="INTEGRASE"/>
    <property type="match status" value="1"/>
</dbReference>
<dbReference type="InterPro" id="IPR021109">
    <property type="entry name" value="Peptidase_aspartic_dom_sf"/>
</dbReference>
<dbReference type="Pfam" id="PF17921">
    <property type="entry name" value="Integrase_H2C2"/>
    <property type="match status" value="1"/>
</dbReference>
<keyword evidence="8" id="KW-0472">Membrane</keyword>
<protein>
    <recommendedName>
        <fullName evidence="1">RNA-directed DNA polymerase</fullName>
        <ecNumber evidence="1">2.7.7.49</ecNumber>
    </recommendedName>
</protein>
<organism evidence="10 11">
    <name type="scientific">Cajanus cajan</name>
    <name type="common">Pigeon pea</name>
    <name type="synonym">Cajanus indicus</name>
    <dbReference type="NCBI Taxonomy" id="3821"/>
    <lineage>
        <taxon>Eukaryota</taxon>
        <taxon>Viridiplantae</taxon>
        <taxon>Streptophyta</taxon>
        <taxon>Embryophyta</taxon>
        <taxon>Tracheophyta</taxon>
        <taxon>Spermatophyta</taxon>
        <taxon>Magnoliopsida</taxon>
        <taxon>eudicotyledons</taxon>
        <taxon>Gunneridae</taxon>
        <taxon>Pentapetalae</taxon>
        <taxon>rosids</taxon>
        <taxon>fabids</taxon>
        <taxon>Fabales</taxon>
        <taxon>Fabaceae</taxon>
        <taxon>Papilionoideae</taxon>
        <taxon>50 kb inversion clade</taxon>
        <taxon>NPAAA clade</taxon>
        <taxon>indigoferoid/millettioid clade</taxon>
        <taxon>Phaseoleae</taxon>
        <taxon>Cajanus</taxon>
    </lineage>
</organism>
<keyword evidence="11" id="KW-1185">Reference proteome</keyword>
<dbReference type="InterPro" id="IPR036397">
    <property type="entry name" value="RNaseH_sf"/>
</dbReference>
<name>A0A151RX99_CAJCA</name>
<dbReference type="Gene3D" id="3.30.420.10">
    <property type="entry name" value="Ribonuclease H-like superfamily/Ribonuclease H"/>
    <property type="match status" value="1"/>
</dbReference>
<feature type="transmembrane region" description="Helical" evidence="8">
    <location>
        <begin position="887"/>
        <end position="907"/>
    </location>
</feature>
<dbReference type="GO" id="GO:0015074">
    <property type="term" value="P:DNA integration"/>
    <property type="evidence" value="ECO:0007669"/>
    <property type="project" value="InterPro"/>
</dbReference>
<keyword evidence="4" id="KW-0540">Nuclease</keyword>
<feature type="domain" description="Integrase catalytic" evidence="9">
    <location>
        <begin position="869"/>
        <end position="995"/>
    </location>
</feature>
<reference evidence="10" key="1">
    <citation type="journal article" date="2012" name="Nat. Biotechnol.">
        <title>Draft genome sequence of pigeonpea (Cajanus cajan), an orphan legume crop of resource-poor farmers.</title>
        <authorList>
            <person name="Varshney R.K."/>
            <person name="Chen W."/>
            <person name="Li Y."/>
            <person name="Bharti A.K."/>
            <person name="Saxena R.K."/>
            <person name="Schlueter J.A."/>
            <person name="Donoghue M.T."/>
            <person name="Azam S."/>
            <person name="Fan G."/>
            <person name="Whaley A.M."/>
            <person name="Farmer A.D."/>
            <person name="Sheridan J."/>
            <person name="Iwata A."/>
            <person name="Tuteja R."/>
            <person name="Penmetsa R.V."/>
            <person name="Wu W."/>
            <person name="Upadhyaya H.D."/>
            <person name="Yang S.P."/>
            <person name="Shah T."/>
            <person name="Saxena K.B."/>
            <person name="Michael T."/>
            <person name="McCombie W.R."/>
            <person name="Yang B."/>
            <person name="Zhang G."/>
            <person name="Yang H."/>
            <person name="Wang J."/>
            <person name="Spillane C."/>
            <person name="Cook D.R."/>
            <person name="May G.D."/>
            <person name="Xu X."/>
            <person name="Jackson S.A."/>
        </authorList>
    </citation>
    <scope>NUCLEOTIDE SEQUENCE [LARGE SCALE GENOMIC DNA]</scope>
</reference>
<dbReference type="Gene3D" id="3.30.70.270">
    <property type="match status" value="2"/>
</dbReference>
<dbReference type="PANTHER" id="PTHR37984:SF5">
    <property type="entry name" value="PROTEIN NYNRIN-LIKE"/>
    <property type="match status" value="1"/>
</dbReference>
<keyword evidence="8" id="KW-0812">Transmembrane</keyword>
<dbReference type="InterPro" id="IPR001584">
    <property type="entry name" value="Integrase_cat-core"/>
</dbReference>
<dbReference type="InterPro" id="IPR000477">
    <property type="entry name" value="RT_dom"/>
</dbReference>
<accession>A0A151RX99</accession>
<keyword evidence="5" id="KW-0255">Endonuclease</keyword>
<dbReference type="InterPro" id="IPR041588">
    <property type="entry name" value="Integrase_H2C2"/>
</dbReference>
<dbReference type="CDD" id="cd09274">
    <property type="entry name" value="RNase_HI_RT_Ty3"/>
    <property type="match status" value="1"/>
</dbReference>
<dbReference type="InterPro" id="IPR050951">
    <property type="entry name" value="Retrovirus_Pol_polyprotein"/>
</dbReference>
<dbReference type="EC" id="2.7.7.49" evidence="1"/>
<dbReference type="GO" id="GO:0016787">
    <property type="term" value="F:hydrolase activity"/>
    <property type="evidence" value="ECO:0007669"/>
    <property type="project" value="UniProtKB-KW"/>
</dbReference>
<dbReference type="GO" id="GO:0003964">
    <property type="term" value="F:RNA-directed DNA polymerase activity"/>
    <property type="evidence" value="ECO:0007669"/>
    <property type="project" value="UniProtKB-KW"/>
</dbReference>
<gene>
    <name evidence="10" type="ORF">KK1_031206</name>
</gene>
<evidence type="ECO:0000256" key="4">
    <source>
        <dbReference type="ARBA" id="ARBA00022722"/>
    </source>
</evidence>
<dbReference type="FunFam" id="3.10.20.370:FF:000001">
    <property type="entry name" value="Retrovirus-related Pol polyprotein from transposon 17.6-like protein"/>
    <property type="match status" value="1"/>
</dbReference>
<dbReference type="Gramene" id="C.cajan_27734.t">
    <property type="protein sequence ID" value="C.cajan_27734.t"/>
    <property type="gene ID" value="C.cajan_27734"/>
</dbReference>
<dbReference type="CDD" id="cd00303">
    <property type="entry name" value="retropepsin_like"/>
    <property type="match status" value="1"/>
</dbReference>
<keyword evidence="2" id="KW-0808">Transferase</keyword>
<dbReference type="CDD" id="cd01647">
    <property type="entry name" value="RT_LTR"/>
    <property type="match status" value="1"/>
</dbReference>
<dbReference type="Gene3D" id="3.10.10.10">
    <property type="entry name" value="HIV Type 1 Reverse Transcriptase, subunit A, domain 1"/>
    <property type="match status" value="1"/>
</dbReference>
<evidence type="ECO:0000256" key="1">
    <source>
        <dbReference type="ARBA" id="ARBA00012493"/>
    </source>
</evidence>
<evidence type="ECO:0000256" key="3">
    <source>
        <dbReference type="ARBA" id="ARBA00022695"/>
    </source>
</evidence>
<dbReference type="GO" id="GO:0003676">
    <property type="term" value="F:nucleic acid binding"/>
    <property type="evidence" value="ECO:0007669"/>
    <property type="project" value="InterPro"/>
</dbReference>
<dbReference type="Pfam" id="PF00078">
    <property type="entry name" value="RVT_1"/>
    <property type="match status" value="1"/>
</dbReference>
<dbReference type="InterPro" id="IPR043128">
    <property type="entry name" value="Rev_trsase/Diguanyl_cyclase"/>
</dbReference>
<sequence length="995" mass="113735">MGVVIQLANRNVTHPTGFVEDVLVRVGELIFPTDFNVLDMEDGFSHGSAPIILGRPFLKTARTKIDVYASPLSMEFGDIVVHFNILDAMKFPSWVYTSEAHSIFHAELIDDLGDEHIRDFDSSHAKKHSFSFDLYSSFPCIESKSESEYQSKCETNYEASEFNTLGVVPLALDFIQSECTNYVAGSIKESDLQVKVQAAEPLFPSLVSSDVQPTPTPELKPLPGNLKFAYLEDDEKLTVIISTSLDVVQEEKLLQVLKKHKKASGWTLADIPGISPSTCMHRILLEDGAKPVRQPLRRLNLVILEVVKKEVTKLLQARIIYPISDSQWVSLTVVKNERDELIPTRVQNCWRVCIDYWKLNQATRKDHFPLPFIDQMLERLVGKSHYCFLDGFSGYFQIHIAPEDQEKTTFTCPFGTFAYRRMPFGLCNAPGTFQRCMLNIFSDFMENCIEVFMDDFTIYGSSFDACLDSLDRVLNRCIETNLVLNFEKCHFMVEQGIVLGNIISSRGIEVDPTKISVIAQLPYPSCMREVRSFLGHAGFHRRFIKDSSKKALPLSSLLQKDIEFDFDDRCKEAFDCLKTALTTTLIIQEPDWTVPFELMCDASNYALGVVLAQRVDKSPRVIYYASRTLDAAQANYKTTEKELFAIIFALDKFRSYLLCSRVVIFTDHASLKYLLKKADSKHRLIRWMFWLQEFDLDIRDRSGAQNLVADHLSRIERAKNSVDVLPIHDNFPDENLLIVSSVSVPSPTPWFANIVNYLVTFVYPPLASRAQIDKLKSDAKHYVWDDPYLWKFCSDQVIRSCLPDHEIDFVLQFCHSSASGGHLGIQRTARKVLDCGFYWPTIFKDAWKICSTCEQCQRAGGALSWRQQMPQQPMLFYEVFDVWGIDFMGPFLVSFAFSYILLVVDYVSKWVEAKPTRTNNARVIVDFFRSNIFCMFGVPRAIVSDHGTHFCNKSMQALLKKYGVVHKISTPYHPQTNGQAEISYREIKRILEKIV</sequence>
<evidence type="ECO:0000256" key="6">
    <source>
        <dbReference type="ARBA" id="ARBA00022801"/>
    </source>
</evidence>
<dbReference type="Pfam" id="PF00665">
    <property type="entry name" value="rve"/>
    <property type="match status" value="1"/>
</dbReference>
<dbReference type="EMBL" id="KQ483535">
    <property type="protein sequence ID" value="KYP47179.1"/>
    <property type="molecule type" value="Genomic_DNA"/>
</dbReference>
<evidence type="ECO:0000256" key="8">
    <source>
        <dbReference type="SAM" id="Phobius"/>
    </source>
</evidence>
<evidence type="ECO:0000256" key="2">
    <source>
        <dbReference type="ARBA" id="ARBA00022679"/>
    </source>
</evidence>
<evidence type="ECO:0000256" key="5">
    <source>
        <dbReference type="ARBA" id="ARBA00022759"/>
    </source>
</evidence>
<evidence type="ECO:0000256" key="7">
    <source>
        <dbReference type="ARBA" id="ARBA00022918"/>
    </source>
</evidence>
<dbReference type="GO" id="GO:0004519">
    <property type="term" value="F:endonuclease activity"/>
    <property type="evidence" value="ECO:0007669"/>
    <property type="project" value="UniProtKB-KW"/>
</dbReference>
<dbReference type="InterPro" id="IPR041373">
    <property type="entry name" value="RT_RNaseH"/>
</dbReference>
<dbReference type="InterPro" id="IPR012337">
    <property type="entry name" value="RNaseH-like_sf"/>
</dbReference>
<dbReference type="SUPFAM" id="SSF53098">
    <property type="entry name" value="Ribonuclease H-like"/>
    <property type="match status" value="1"/>
</dbReference>
<dbReference type="FunFam" id="3.30.70.270:FF:000020">
    <property type="entry name" value="Transposon Tf2-6 polyprotein-like Protein"/>
    <property type="match status" value="1"/>
</dbReference>
<evidence type="ECO:0000313" key="11">
    <source>
        <dbReference type="Proteomes" id="UP000075243"/>
    </source>
</evidence>